<dbReference type="EMBL" id="JAACJN010000286">
    <property type="protein sequence ID" value="KAF5351409.1"/>
    <property type="molecule type" value="Genomic_DNA"/>
</dbReference>
<evidence type="ECO:0000256" key="1">
    <source>
        <dbReference type="SAM" id="MobiDB-lite"/>
    </source>
</evidence>
<sequence length="1001" mass="112967">MVEQFREFGAGTRPAAGGSGDRKVSGSSMSSMSTASASVSTSKGTMFPTYSGIAGSSHQLQSPPRVILKPEYTIVFEVRGKLVDWVVVLKEKMDNPRYLYVLQEVVLPKLQTLDHCQNMAELKLHTKLYKITFAAFTTLHGQFMTRTFSTLNMNDSSAFQLGLEDILPDYTLVVFCPRPFFLTEPTLARQQPTLSPSRSELYPTFIRVQSGGEFSYDDLALNNIEFVPNTNISDVTVPSHVQKIWNALSQKRNITRDQLKTLERKLAKRHLQTSYSLEDLFTVLQEDEGSMSMHSQASESPPEPMLELERDHYGHVIKYSGVCFPHMNTFSSKVGVEKSSEYFFFTNYTIYFLEHLPQFDILDPYQPMPITKLVVEKLDEQLDVHRFAPYYPKSDMGVWYHGSIWPALLAEFHSGKTETAQIEHSLDHMRMFLQGASLLRMINIARRNADDRKGKSPLKTAVLPLNYITKDWSRASMYLLFEVGSHVYYLRRLYDIHSGLIPRLRFTRDLYNLADHIKETAPSDQVKESLPIIDAQLHNIKTVAHRVDKEDVKKRKRGNDGEKGGGAKEAKQKRKENSDNVDATLEKACLDEAARLGYKLSVKSPCLLVGDGPRGGKVIAKKVQSNSEELKIHLKLQSFAGAKNFVLPILQRFDLPSEGPTTSTYLVFSHWTPLSEVRALALTSSQLVAACSALARGVKFLHDNLVAHLDLKPDNLIIQRGKLGRFLAWGITNEVEFHQVLNWANSLIAHDPALRPELANLPGLLVSLASPIVGYPVSRFGISDYDYAFDSFCFQIPEHASKLQCSIKLTAQSRLHSPTKHLCSTVEFPSFGIARSCYIHHLLQLTNVIADCQAYLPSISIPRLLTLVDVSQCNLMLDQQFQSLLSDKFDGHLYTNFEVQSKRLREISRLLSTAPAIQKRFVVCSSRHQRSLSSENKALVAFGNLRLLNECITVKQINMENHYSRVLDTHPEKAEEMLRNLMHNKLNSNGAGAQQPLSPLE</sequence>
<dbReference type="InterPro" id="IPR008271">
    <property type="entry name" value="Ser/Thr_kinase_AS"/>
</dbReference>
<evidence type="ECO:0008006" key="4">
    <source>
        <dbReference type="Google" id="ProtNLM"/>
    </source>
</evidence>
<dbReference type="Gene3D" id="1.10.510.10">
    <property type="entry name" value="Transferase(Phosphotransferase) domain 1"/>
    <property type="match status" value="1"/>
</dbReference>
<dbReference type="AlphaFoldDB" id="A0A8H5D0I0"/>
<dbReference type="SUPFAM" id="SSF56112">
    <property type="entry name" value="Protein kinase-like (PK-like)"/>
    <property type="match status" value="1"/>
</dbReference>
<proteinExistence type="predicted"/>
<keyword evidence="3" id="KW-1185">Reference proteome</keyword>
<comment type="caution">
    <text evidence="2">The sequence shown here is derived from an EMBL/GenBank/DDBJ whole genome shotgun (WGS) entry which is preliminary data.</text>
</comment>
<gene>
    <name evidence="2" type="ORF">D9757_014520</name>
</gene>
<dbReference type="Proteomes" id="UP000518752">
    <property type="component" value="Unassembled WGS sequence"/>
</dbReference>
<evidence type="ECO:0000313" key="2">
    <source>
        <dbReference type="EMBL" id="KAF5351409.1"/>
    </source>
</evidence>
<feature type="compositionally biased region" description="Low complexity" evidence="1">
    <location>
        <begin position="25"/>
        <end position="35"/>
    </location>
</feature>
<dbReference type="PROSITE" id="PS00108">
    <property type="entry name" value="PROTEIN_KINASE_ST"/>
    <property type="match status" value="1"/>
</dbReference>
<dbReference type="InterPro" id="IPR011009">
    <property type="entry name" value="Kinase-like_dom_sf"/>
</dbReference>
<organism evidence="2 3">
    <name type="scientific">Collybiopsis confluens</name>
    <dbReference type="NCBI Taxonomy" id="2823264"/>
    <lineage>
        <taxon>Eukaryota</taxon>
        <taxon>Fungi</taxon>
        <taxon>Dikarya</taxon>
        <taxon>Basidiomycota</taxon>
        <taxon>Agaricomycotina</taxon>
        <taxon>Agaricomycetes</taxon>
        <taxon>Agaricomycetidae</taxon>
        <taxon>Agaricales</taxon>
        <taxon>Marasmiineae</taxon>
        <taxon>Omphalotaceae</taxon>
        <taxon>Collybiopsis</taxon>
    </lineage>
</organism>
<dbReference type="GO" id="GO:0004672">
    <property type="term" value="F:protein kinase activity"/>
    <property type="evidence" value="ECO:0007669"/>
    <property type="project" value="InterPro"/>
</dbReference>
<evidence type="ECO:0000313" key="3">
    <source>
        <dbReference type="Proteomes" id="UP000518752"/>
    </source>
</evidence>
<reference evidence="2 3" key="1">
    <citation type="journal article" date="2020" name="ISME J.">
        <title>Uncovering the hidden diversity of litter-decomposition mechanisms in mushroom-forming fungi.</title>
        <authorList>
            <person name="Floudas D."/>
            <person name="Bentzer J."/>
            <person name="Ahren D."/>
            <person name="Johansson T."/>
            <person name="Persson P."/>
            <person name="Tunlid A."/>
        </authorList>
    </citation>
    <scope>NUCLEOTIDE SEQUENCE [LARGE SCALE GENOMIC DNA]</scope>
    <source>
        <strain evidence="2 3">CBS 406.79</strain>
    </source>
</reference>
<protein>
    <recommendedName>
        <fullName evidence="4">Protein kinase domain-containing protein</fullName>
    </recommendedName>
</protein>
<feature type="region of interest" description="Disordered" evidence="1">
    <location>
        <begin position="546"/>
        <end position="580"/>
    </location>
</feature>
<name>A0A8H5D0I0_9AGAR</name>
<feature type="region of interest" description="Disordered" evidence="1">
    <location>
        <begin position="1"/>
        <end position="35"/>
    </location>
</feature>
<accession>A0A8H5D0I0</accession>
<dbReference type="OrthoDB" id="4062651at2759"/>
<dbReference type="Gene3D" id="3.30.200.20">
    <property type="entry name" value="Phosphorylase Kinase, domain 1"/>
    <property type="match status" value="1"/>
</dbReference>